<protein>
    <submittedName>
        <fullName evidence="1">Uncharacterized protein</fullName>
    </submittedName>
</protein>
<proteinExistence type="predicted"/>
<reference evidence="1" key="1">
    <citation type="journal article" date="2021" name="Proc. Natl. Acad. Sci. U.S.A.">
        <title>A Catalog of Tens of Thousands of Viruses from Human Metagenomes Reveals Hidden Associations with Chronic Diseases.</title>
        <authorList>
            <person name="Tisza M.J."/>
            <person name="Buck C.B."/>
        </authorList>
    </citation>
    <scope>NUCLEOTIDE SEQUENCE</scope>
    <source>
        <strain evidence="1">CtYWp4</strain>
    </source>
</reference>
<sequence>MGQKKKYSVGIDKVCEGTDTELHGDMKAFGTIQKVTKELGEWQEQNDKRAFFLITAGVSTDGNLNLAVGGGGDDKILAIMMHGAMNANEDLQKALYTACKLQDEIDIDNNSNN</sequence>
<evidence type="ECO:0000313" key="1">
    <source>
        <dbReference type="EMBL" id="DAD88620.1"/>
    </source>
</evidence>
<organism evidence="1">
    <name type="scientific">Siphoviridae sp. ctYWp4</name>
    <dbReference type="NCBI Taxonomy" id="2826377"/>
    <lineage>
        <taxon>Viruses</taxon>
        <taxon>Duplodnaviria</taxon>
        <taxon>Heunggongvirae</taxon>
        <taxon>Uroviricota</taxon>
        <taxon>Caudoviricetes</taxon>
    </lineage>
</organism>
<dbReference type="EMBL" id="BK015044">
    <property type="protein sequence ID" value="DAD88620.1"/>
    <property type="molecule type" value="Genomic_DNA"/>
</dbReference>
<accession>A0A8S5N2H6</accession>
<name>A0A8S5N2H6_9CAUD</name>